<dbReference type="GO" id="GO:0005524">
    <property type="term" value="F:ATP binding"/>
    <property type="evidence" value="ECO:0007669"/>
    <property type="project" value="UniProtKB-UniRule"/>
</dbReference>
<dbReference type="EC" id="2.7.7.72" evidence="11"/>
<evidence type="ECO:0000313" key="15">
    <source>
        <dbReference type="EMBL" id="TCL53206.1"/>
    </source>
</evidence>
<keyword evidence="6 11" id="KW-0547">Nucleotide-binding</keyword>
<feature type="binding site" evidence="11">
    <location>
        <position position="42"/>
    </location>
    <ligand>
        <name>Mg(2+)</name>
        <dbReference type="ChEBI" id="CHEBI:18420"/>
    </ligand>
</feature>
<keyword evidence="7 11" id="KW-0692">RNA repair</keyword>
<gene>
    <name evidence="11" type="primary">cca</name>
    <name evidence="15" type="ORF">EDD69_101213</name>
</gene>
<dbReference type="Proteomes" id="UP000295658">
    <property type="component" value="Unassembled WGS sequence"/>
</dbReference>
<dbReference type="HAMAP" id="MF_01263">
    <property type="entry name" value="CCA_bact_type3"/>
    <property type="match status" value="1"/>
</dbReference>
<evidence type="ECO:0000256" key="9">
    <source>
        <dbReference type="ARBA" id="ARBA00022842"/>
    </source>
</evidence>
<feature type="binding site" evidence="11">
    <location>
        <position position="40"/>
    </location>
    <ligand>
        <name>Mg(2+)</name>
        <dbReference type="ChEBI" id="CHEBI:18420"/>
    </ligand>
</feature>
<keyword evidence="5 11" id="KW-0479">Metal-binding</keyword>
<keyword evidence="9 11" id="KW-0460">Magnesium</keyword>
<evidence type="ECO:0000256" key="10">
    <source>
        <dbReference type="ARBA" id="ARBA00022884"/>
    </source>
</evidence>
<name>A0A4R1QIA1_9BACL</name>
<feature type="binding site" evidence="11">
    <location>
        <position position="163"/>
    </location>
    <ligand>
        <name>CTP</name>
        <dbReference type="ChEBI" id="CHEBI:37563"/>
    </ligand>
</feature>
<comment type="catalytic activity">
    <reaction evidence="11">
        <text>a tRNA precursor + 2 CTP + ATP = a tRNA with a 3' CCA end + 3 diphosphate</text>
        <dbReference type="Rhea" id="RHEA:14433"/>
        <dbReference type="Rhea" id="RHEA-COMP:10465"/>
        <dbReference type="Rhea" id="RHEA-COMP:10468"/>
        <dbReference type="ChEBI" id="CHEBI:30616"/>
        <dbReference type="ChEBI" id="CHEBI:33019"/>
        <dbReference type="ChEBI" id="CHEBI:37563"/>
        <dbReference type="ChEBI" id="CHEBI:74896"/>
        <dbReference type="ChEBI" id="CHEBI:83071"/>
        <dbReference type="EC" id="2.7.7.72"/>
    </reaction>
</comment>
<dbReference type="NCBIfam" id="NF009814">
    <property type="entry name" value="PRK13299.1"/>
    <property type="match status" value="1"/>
</dbReference>
<dbReference type="Gene3D" id="1.10.246.80">
    <property type="match status" value="1"/>
</dbReference>
<feature type="binding site" evidence="11">
    <location>
        <position position="160"/>
    </location>
    <ligand>
        <name>CTP</name>
        <dbReference type="ChEBI" id="CHEBI:37563"/>
    </ligand>
</feature>
<evidence type="ECO:0000259" key="14">
    <source>
        <dbReference type="Pfam" id="PF13735"/>
    </source>
</evidence>
<dbReference type="Pfam" id="PF12627">
    <property type="entry name" value="PolyA_pol_RNAbd"/>
    <property type="match status" value="1"/>
</dbReference>
<comment type="function">
    <text evidence="11">Catalyzes the addition and repair of the essential 3'-terminal CCA sequence in tRNAs without using a nucleic acid template. Adds these three nucleotides in the order of C, C, and A to the tRNA nucleotide-73, using CTP and ATP as substrates and producing inorganic pyrophosphate. tRNA 3'-terminal CCA addition is required both for tRNA processing and repair. Also involved in tRNA surveillance by mediating tandem CCA addition to generate a CCACCA at the 3' terminus of unstable tRNAs. While stable tRNAs receive only 3'-terminal CCA, unstable tRNAs are marked with CCACCA and rapidly degraded.</text>
</comment>
<feature type="binding site" evidence="11">
    <location>
        <position position="30"/>
    </location>
    <ligand>
        <name>CTP</name>
        <dbReference type="ChEBI" id="CHEBI:37563"/>
    </ligand>
</feature>
<dbReference type="SUPFAM" id="SSF81891">
    <property type="entry name" value="Poly A polymerase C-terminal region-like"/>
    <property type="match status" value="1"/>
</dbReference>
<evidence type="ECO:0000256" key="4">
    <source>
        <dbReference type="ARBA" id="ARBA00022695"/>
    </source>
</evidence>
<dbReference type="InterPro" id="IPR032828">
    <property type="entry name" value="PolyA_RNA-bd"/>
</dbReference>
<dbReference type="OrthoDB" id="9805698at2"/>
<evidence type="ECO:0000256" key="3">
    <source>
        <dbReference type="ARBA" id="ARBA00022694"/>
    </source>
</evidence>
<reference evidence="15 16" key="1">
    <citation type="submission" date="2019-03" db="EMBL/GenBank/DDBJ databases">
        <title>Genomic Encyclopedia of Type Strains, Phase IV (KMG-IV): sequencing the most valuable type-strain genomes for metagenomic binning, comparative biology and taxonomic classification.</title>
        <authorList>
            <person name="Goeker M."/>
        </authorList>
    </citation>
    <scope>NUCLEOTIDE SEQUENCE [LARGE SCALE GENOMIC DNA]</scope>
    <source>
        <strain evidence="15 16">DSM 24979</strain>
    </source>
</reference>
<comment type="miscellaneous">
    <text evidence="11">A single active site specifically recognizes both ATP and CTP and is responsible for their addition.</text>
</comment>
<keyword evidence="16" id="KW-1185">Reference proteome</keyword>
<feature type="binding site" evidence="11">
    <location>
        <position position="30"/>
    </location>
    <ligand>
        <name>ATP</name>
        <dbReference type="ChEBI" id="CHEBI:30616"/>
    </ligand>
</feature>
<dbReference type="GO" id="GO:0160016">
    <property type="term" value="F:CCACCA tRNA nucleotidyltransferase activity"/>
    <property type="evidence" value="ECO:0007669"/>
    <property type="project" value="RHEA"/>
</dbReference>
<dbReference type="GO" id="GO:0042245">
    <property type="term" value="P:RNA repair"/>
    <property type="evidence" value="ECO:0007669"/>
    <property type="project" value="UniProtKB-KW"/>
</dbReference>
<evidence type="ECO:0000256" key="8">
    <source>
        <dbReference type="ARBA" id="ARBA00022840"/>
    </source>
</evidence>
<dbReference type="PANTHER" id="PTHR46173">
    <property type="entry name" value="CCA TRNA NUCLEOTIDYLTRANSFERASE 1, MITOCHONDRIAL"/>
    <property type="match status" value="1"/>
</dbReference>
<dbReference type="CDD" id="cd05398">
    <property type="entry name" value="NT_ClassII-CCAase"/>
    <property type="match status" value="1"/>
</dbReference>
<dbReference type="RefSeq" id="WP_132947110.1">
    <property type="nucleotide sequence ID" value="NZ_BSVG01000001.1"/>
</dbReference>
<feature type="binding site" evidence="11">
    <location>
        <position position="111"/>
    </location>
    <ligand>
        <name>ATP</name>
        <dbReference type="ChEBI" id="CHEBI:30616"/>
    </ligand>
</feature>
<dbReference type="GO" id="GO:0004810">
    <property type="term" value="F:CCA tRNA nucleotidyltransferase activity"/>
    <property type="evidence" value="ECO:0007669"/>
    <property type="project" value="UniProtKB-UniRule"/>
</dbReference>
<dbReference type="InterPro" id="IPR002646">
    <property type="entry name" value="PolA_pol_head_dom"/>
</dbReference>
<dbReference type="InterPro" id="IPR050264">
    <property type="entry name" value="Bact_CCA-adding_enz_type3_sf"/>
</dbReference>
<keyword evidence="2 11" id="KW-0808">Transferase</keyword>
<comment type="cofactor">
    <cofactor evidence="1 11">
        <name>Mg(2+)</name>
        <dbReference type="ChEBI" id="CHEBI:18420"/>
    </cofactor>
</comment>
<comment type="subunit">
    <text evidence="11">Homodimer.</text>
</comment>
<comment type="catalytic activity">
    <reaction evidence="11">
        <text>a tRNA with a 3' CCA end + 2 CTP + ATP = a tRNA with a 3' CCACCA end + 3 diphosphate</text>
        <dbReference type="Rhea" id="RHEA:76235"/>
        <dbReference type="Rhea" id="RHEA-COMP:10468"/>
        <dbReference type="Rhea" id="RHEA-COMP:18655"/>
        <dbReference type="ChEBI" id="CHEBI:30616"/>
        <dbReference type="ChEBI" id="CHEBI:33019"/>
        <dbReference type="ChEBI" id="CHEBI:37563"/>
        <dbReference type="ChEBI" id="CHEBI:83071"/>
        <dbReference type="ChEBI" id="CHEBI:195187"/>
    </reaction>
</comment>
<evidence type="ECO:0000256" key="6">
    <source>
        <dbReference type="ARBA" id="ARBA00022741"/>
    </source>
</evidence>
<keyword evidence="10 11" id="KW-0694">RNA-binding</keyword>
<dbReference type="AlphaFoldDB" id="A0A4R1QIA1"/>
<dbReference type="Gene3D" id="3.30.460.10">
    <property type="entry name" value="Beta Polymerase, domain 2"/>
    <property type="match status" value="1"/>
</dbReference>
<organism evidence="15 16">
    <name type="scientific">Thermolongibacillus altinsuensis</name>
    <dbReference type="NCBI Taxonomy" id="575256"/>
    <lineage>
        <taxon>Bacteria</taxon>
        <taxon>Bacillati</taxon>
        <taxon>Bacillota</taxon>
        <taxon>Bacilli</taxon>
        <taxon>Bacillales</taxon>
        <taxon>Anoxybacillaceae</taxon>
        <taxon>Thermolongibacillus</taxon>
    </lineage>
</organism>
<feature type="domain" description="tRNA nucleotidyltransferase/poly(A) polymerase RNA and SrmB- binding" evidence="13">
    <location>
        <begin position="169"/>
        <end position="228"/>
    </location>
</feature>
<dbReference type="Gene3D" id="1.20.58.560">
    <property type="match status" value="1"/>
</dbReference>
<dbReference type="InterPro" id="IPR023068">
    <property type="entry name" value="CCA-adding_enz_firmicutes"/>
</dbReference>
<evidence type="ECO:0000256" key="7">
    <source>
        <dbReference type="ARBA" id="ARBA00022800"/>
    </source>
</evidence>
<evidence type="ECO:0000256" key="1">
    <source>
        <dbReference type="ARBA" id="ARBA00001946"/>
    </source>
</evidence>
<protein>
    <recommendedName>
        <fullName evidence="11">CCA-adding enzyme</fullName>
        <ecNumber evidence="11">2.7.7.72</ecNumber>
    </recommendedName>
    <alternativeName>
        <fullName evidence="11">CCA tRNA nucleotidyltransferase</fullName>
    </alternativeName>
    <alternativeName>
        <fullName evidence="11">tRNA CCA-pyrophosphorylase</fullName>
    </alternativeName>
    <alternativeName>
        <fullName evidence="11">tRNA adenylyl-/cytidylyl- transferase</fullName>
    </alternativeName>
    <alternativeName>
        <fullName evidence="11">tRNA nucleotidyltransferase</fullName>
    </alternativeName>
    <alternativeName>
        <fullName evidence="11">tRNA-NT</fullName>
    </alternativeName>
</protein>
<feature type="binding site" evidence="11">
    <location>
        <position position="154"/>
    </location>
    <ligand>
        <name>CTP</name>
        <dbReference type="ChEBI" id="CHEBI:37563"/>
    </ligand>
</feature>
<dbReference type="Pfam" id="PF13735">
    <property type="entry name" value="tRNA_NucTran2_2"/>
    <property type="match status" value="1"/>
</dbReference>
<dbReference type="Pfam" id="PF01743">
    <property type="entry name" value="PolyA_pol"/>
    <property type="match status" value="1"/>
</dbReference>
<evidence type="ECO:0000256" key="5">
    <source>
        <dbReference type="ARBA" id="ARBA00022723"/>
    </source>
</evidence>
<evidence type="ECO:0000256" key="11">
    <source>
        <dbReference type="HAMAP-Rule" id="MF_01263"/>
    </source>
</evidence>
<feature type="binding site" evidence="11">
    <location>
        <position position="157"/>
    </location>
    <ligand>
        <name>ATP</name>
        <dbReference type="ChEBI" id="CHEBI:30616"/>
    </ligand>
</feature>
<evidence type="ECO:0000259" key="12">
    <source>
        <dbReference type="Pfam" id="PF01743"/>
    </source>
</evidence>
<feature type="domain" description="Poly A polymerase head" evidence="12">
    <location>
        <begin position="22"/>
        <end position="141"/>
    </location>
</feature>
<keyword evidence="8 11" id="KW-0067">ATP-binding</keyword>
<keyword evidence="4 11" id="KW-0548">Nucleotidyltransferase</keyword>
<comment type="similarity">
    <text evidence="11">Belongs to the tRNA nucleotidyltransferase/poly(A) polymerase family. Bacterial CCA-adding enzyme type 3 subfamily.</text>
</comment>
<dbReference type="PANTHER" id="PTHR46173:SF1">
    <property type="entry name" value="CCA TRNA NUCLEOTIDYLTRANSFERASE 1, MITOCHONDRIAL"/>
    <property type="match status" value="1"/>
</dbReference>
<feature type="domain" description="CCA-adding enzyme C-terminal" evidence="14">
    <location>
        <begin position="244"/>
        <end position="390"/>
    </location>
</feature>
<dbReference type="InterPro" id="IPR032810">
    <property type="entry name" value="CCA-adding_enz_C"/>
</dbReference>
<dbReference type="GO" id="GO:0001680">
    <property type="term" value="P:tRNA 3'-terminal CCA addition"/>
    <property type="evidence" value="ECO:0007669"/>
    <property type="project" value="UniProtKB-UniRule"/>
</dbReference>
<evidence type="ECO:0000313" key="16">
    <source>
        <dbReference type="Proteomes" id="UP000295658"/>
    </source>
</evidence>
<dbReference type="Gene3D" id="1.10.110.30">
    <property type="match status" value="1"/>
</dbReference>
<sequence length="401" mass="46177">MNEKFRQALPIIETLKRHGHEAYFVGGAVRDFLLDRPIGDVDIATSALPQEVISLFPKTVPVGIEHGTVMVIYKGTSYEVTTFRTEGRYEDYRRPAEVTFVRSLEEDLKRRDFTMNAIAMNERGELIDPFGGKAALEKQLIETVGAAAERFSEDALRMMRALRFVSQLGFSLAVDTKQAIEQHGHLLEKIAIERITVEFEKMLCGPFVHQAFPLLIETNLFLYLPGLSEKKEPLAKMSAYQWRRLHDRIEAWALFVYLLDVDPHSFLRKWKLPNHVIRDVSVCLQGLTEIREKDDWTIDRLYRYGQKYMPLIETVRATLKDESAATDELAARLAALPIQERKQLAVNGNDVMAWFGRERGRWIAETLETIERAVLHGEVKNEKEAIKEWLLACNQKQEKNC</sequence>
<keyword evidence="3 11" id="KW-0819">tRNA processing</keyword>
<dbReference type="EMBL" id="SLUL01000001">
    <property type="protein sequence ID" value="TCL53206.1"/>
    <property type="molecule type" value="Genomic_DNA"/>
</dbReference>
<dbReference type="InterPro" id="IPR043519">
    <property type="entry name" value="NT_sf"/>
</dbReference>
<feature type="binding site" evidence="11">
    <location>
        <position position="27"/>
    </location>
    <ligand>
        <name>CTP</name>
        <dbReference type="ChEBI" id="CHEBI:37563"/>
    </ligand>
</feature>
<comment type="caution">
    <text evidence="15">The sequence shown here is derived from an EMBL/GenBank/DDBJ whole genome shotgun (WGS) entry which is preliminary data.</text>
</comment>
<evidence type="ECO:0000259" key="13">
    <source>
        <dbReference type="Pfam" id="PF12627"/>
    </source>
</evidence>
<dbReference type="GO" id="GO:0000287">
    <property type="term" value="F:magnesium ion binding"/>
    <property type="evidence" value="ECO:0007669"/>
    <property type="project" value="UniProtKB-UniRule"/>
</dbReference>
<proteinExistence type="inferred from homology"/>
<feature type="binding site" evidence="11">
    <location>
        <position position="157"/>
    </location>
    <ligand>
        <name>CTP</name>
        <dbReference type="ChEBI" id="CHEBI:37563"/>
    </ligand>
</feature>
<evidence type="ECO:0000256" key="2">
    <source>
        <dbReference type="ARBA" id="ARBA00022679"/>
    </source>
</evidence>
<accession>A0A4R1QIA1</accession>
<dbReference type="GO" id="GO:0000049">
    <property type="term" value="F:tRNA binding"/>
    <property type="evidence" value="ECO:0007669"/>
    <property type="project" value="UniProtKB-UniRule"/>
</dbReference>
<feature type="binding site" evidence="11">
    <location>
        <position position="160"/>
    </location>
    <ligand>
        <name>ATP</name>
        <dbReference type="ChEBI" id="CHEBI:30616"/>
    </ligand>
</feature>
<feature type="binding site" evidence="11">
    <location>
        <position position="111"/>
    </location>
    <ligand>
        <name>CTP</name>
        <dbReference type="ChEBI" id="CHEBI:37563"/>
    </ligand>
</feature>
<feature type="binding site" evidence="11">
    <location>
        <position position="154"/>
    </location>
    <ligand>
        <name>ATP</name>
        <dbReference type="ChEBI" id="CHEBI:30616"/>
    </ligand>
</feature>
<dbReference type="SUPFAM" id="SSF81301">
    <property type="entry name" value="Nucleotidyltransferase"/>
    <property type="match status" value="1"/>
</dbReference>
<feature type="binding site" evidence="11">
    <location>
        <position position="163"/>
    </location>
    <ligand>
        <name>ATP</name>
        <dbReference type="ChEBI" id="CHEBI:30616"/>
    </ligand>
</feature>
<feature type="binding site" evidence="11">
    <location>
        <position position="27"/>
    </location>
    <ligand>
        <name>ATP</name>
        <dbReference type="ChEBI" id="CHEBI:30616"/>
    </ligand>
</feature>